<name>A0ABV7AL85_9RHOB</name>
<keyword evidence="2 3" id="KW-0808">Transferase</keyword>
<dbReference type="SUPFAM" id="SSF100950">
    <property type="entry name" value="NagB/RpiA/CoA transferase-like"/>
    <property type="match status" value="1"/>
</dbReference>
<dbReference type="Gene3D" id="3.40.1080.10">
    <property type="entry name" value="Glutaconate Coenzyme A-transferase"/>
    <property type="match status" value="1"/>
</dbReference>
<evidence type="ECO:0000313" key="4">
    <source>
        <dbReference type="Proteomes" id="UP001595443"/>
    </source>
</evidence>
<dbReference type="PANTHER" id="PTHR13707:SF60">
    <property type="entry name" value="ACETATE COA-TRANSFERASE SUBUNIT ALPHA"/>
    <property type="match status" value="1"/>
</dbReference>
<dbReference type="Proteomes" id="UP001595443">
    <property type="component" value="Unassembled WGS sequence"/>
</dbReference>
<dbReference type="GO" id="GO:0016740">
    <property type="term" value="F:transferase activity"/>
    <property type="evidence" value="ECO:0007669"/>
    <property type="project" value="UniProtKB-KW"/>
</dbReference>
<comment type="similarity">
    <text evidence="1">Belongs to the 3-oxoacid CoA-transferase subunit A family.</text>
</comment>
<protein>
    <submittedName>
        <fullName evidence="3">CoA transferase subunit A</fullName>
    </submittedName>
</protein>
<reference evidence="4" key="1">
    <citation type="journal article" date="2019" name="Int. J. Syst. Evol. Microbiol.">
        <title>The Global Catalogue of Microorganisms (GCM) 10K type strain sequencing project: providing services to taxonomists for standard genome sequencing and annotation.</title>
        <authorList>
            <consortium name="The Broad Institute Genomics Platform"/>
            <consortium name="The Broad Institute Genome Sequencing Center for Infectious Disease"/>
            <person name="Wu L."/>
            <person name="Ma J."/>
        </authorList>
    </citation>
    <scope>NUCLEOTIDE SEQUENCE [LARGE SCALE GENOMIC DNA]</scope>
    <source>
        <strain evidence="4">KCTC 62192</strain>
    </source>
</reference>
<dbReference type="Pfam" id="PF01144">
    <property type="entry name" value="CoA_trans"/>
    <property type="match status" value="1"/>
</dbReference>
<sequence>MRFSDKTTTMAEAIARIGDGATIMLGGFGVPGTPFELIAELVRQGPRGLTIIKNDANETGMGVDHLLEAGLVKRLVSTHIGLNPRAISLMNEGKLEVEFCAQGIMAERIRAGGAGLSAIITDIGLDTELAVGKQLVEIDGRRGVVETALRADFALLHAETADPFGNLSYAATARNFNPLMAMAADRVIAEAENVGPLGVLAPNQIHTPGPFVDHVVPMAAVTEEYAVVRR</sequence>
<dbReference type="SMART" id="SM00882">
    <property type="entry name" value="CoA_trans"/>
    <property type="match status" value="1"/>
</dbReference>
<dbReference type="InterPro" id="IPR004163">
    <property type="entry name" value="CoA_transf_BS"/>
</dbReference>
<organism evidence="3 4">
    <name type="scientific">Acidimangrovimonas pyrenivorans</name>
    <dbReference type="NCBI Taxonomy" id="2030798"/>
    <lineage>
        <taxon>Bacteria</taxon>
        <taxon>Pseudomonadati</taxon>
        <taxon>Pseudomonadota</taxon>
        <taxon>Alphaproteobacteria</taxon>
        <taxon>Rhodobacterales</taxon>
        <taxon>Paracoccaceae</taxon>
        <taxon>Acidimangrovimonas</taxon>
    </lineage>
</organism>
<comment type="caution">
    <text evidence="3">The sequence shown here is derived from an EMBL/GenBank/DDBJ whole genome shotgun (WGS) entry which is preliminary data.</text>
</comment>
<dbReference type="InterPro" id="IPR004165">
    <property type="entry name" value="CoA_trans_fam_I"/>
</dbReference>
<dbReference type="RefSeq" id="WP_377834486.1">
    <property type="nucleotide sequence ID" value="NZ_JBHRSK010000015.1"/>
</dbReference>
<proteinExistence type="inferred from homology"/>
<evidence type="ECO:0000256" key="2">
    <source>
        <dbReference type="ARBA" id="ARBA00022679"/>
    </source>
</evidence>
<dbReference type="InterPro" id="IPR037171">
    <property type="entry name" value="NagB/RpiA_transferase-like"/>
</dbReference>
<dbReference type="NCBIfam" id="TIGR02429">
    <property type="entry name" value="pcaI_scoA_fam"/>
    <property type="match status" value="1"/>
</dbReference>
<dbReference type="PROSITE" id="PS01273">
    <property type="entry name" value="COA_TRANSF_1"/>
    <property type="match status" value="1"/>
</dbReference>
<evidence type="ECO:0000313" key="3">
    <source>
        <dbReference type="EMBL" id="MFC2969723.1"/>
    </source>
</evidence>
<dbReference type="EMBL" id="JBHRSK010000015">
    <property type="protein sequence ID" value="MFC2969723.1"/>
    <property type="molecule type" value="Genomic_DNA"/>
</dbReference>
<keyword evidence="4" id="KW-1185">Reference proteome</keyword>
<dbReference type="PANTHER" id="PTHR13707">
    <property type="entry name" value="KETOACID-COENZYME A TRANSFERASE"/>
    <property type="match status" value="1"/>
</dbReference>
<dbReference type="InterPro" id="IPR012792">
    <property type="entry name" value="3-oxoacid_CoA-transf_A"/>
</dbReference>
<evidence type="ECO:0000256" key="1">
    <source>
        <dbReference type="ARBA" id="ARBA00005612"/>
    </source>
</evidence>
<gene>
    <name evidence="3" type="ORF">ACFOES_16610</name>
</gene>
<accession>A0ABV7AL85</accession>